<gene>
    <name evidence="2" type="ORF">Ocin01_17665</name>
</gene>
<dbReference type="Proteomes" id="UP000094527">
    <property type="component" value="Unassembled WGS sequence"/>
</dbReference>
<proteinExistence type="predicted"/>
<sequence length="264" mass="29647">MKPTFFKCVGRTRPPANGTTVGSSSTTSEISLPTSTTENPPPIILTEFGQTVQADSGFIEYKLSQNYEAGELCAFIIKLDQYDGCNFTLESHGIENFSLDKITVFSMWDETGHFDYVNLDTIGFRLQFDSSGMETTKIPGTPLIFNNQTDYPIIFPLNPNAVGIAEWDTIVITSGAKLVTEPGAWFELEIIDEFPNPNCSSWFNVYRSEDGVTTQFMNRLCGMDGEKEAKTFITKWLFIVVFFKSENSTESVMGPMDWRDIIMN</sequence>
<evidence type="ECO:0000256" key="1">
    <source>
        <dbReference type="SAM" id="MobiDB-lite"/>
    </source>
</evidence>
<keyword evidence="3" id="KW-1185">Reference proteome</keyword>
<protein>
    <submittedName>
        <fullName evidence="2">Uncharacterized protein</fullName>
    </submittedName>
</protein>
<name>A0A1D2M7Q9_ORCCI</name>
<comment type="caution">
    <text evidence="2">The sequence shown here is derived from an EMBL/GenBank/DDBJ whole genome shotgun (WGS) entry which is preliminary data.</text>
</comment>
<feature type="compositionally biased region" description="Low complexity" evidence="1">
    <location>
        <begin position="19"/>
        <end position="37"/>
    </location>
</feature>
<dbReference type="EMBL" id="LJIJ01002974">
    <property type="protein sequence ID" value="ODM89016.1"/>
    <property type="molecule type" value="Genomic_DNA"/>
</dbReference>
<evidence type="ECO:0000313" key="2">
    <source>
        <dbReference type="EMBL" id="ODM89016.1"/>
    </source>
</evidence>
<reference evidence="2 3" key="1">
    <citation type="journal article" date="2016" name="Genome Biol. Evol.">
        <title>Gene Family Evolution Reflects Adaptation to Soil Environmental Stressors in the Genome of the Collembolan Orchesella cincta.</title>
        <authorList>
            <person name="Faddeeva-Vakhrusheva A."/>
            <person name="Derks M.F."/>
            <person name="Anvar S.Y."/>
            <person name="Agamennone V."/>
            <person name="Suring W."/>
            <person name="Smit S."/>
            <person name="van Straalen N.M."/>
            <person name="Roelofs D."/>
        </authorList>
    </citation>
    <scope>NUCLEOTIDE SEQUENCE [LARGE SCALE GENOMIC DNA]</scope>
    <source>
        <tissue evidence="2">Mixed pool</tissue>
    </source>
</reference>
<organism evidence="2 3">
    <name type="scientific">Orchesella cincta</name>
    <name type="common">Springtail</name>
    <name type="synonym">Podura cincta</name>
    <dbReference type="NCBI Taxonomy" id="48709"/>
    <lineage>
        <taxon>Eukaryota</taxon>
        <taxon>Metazoa</taxon>
        <taxon>Ecdysozoa</taxon>
        <taxon>Arthropoda</taxon>
        <taxon>Hexapoda</taxon>
        <taxon>Collembola</taxon>
        <taxon>Entomobryomorpha</taxon>
        <taxon>Entomobryoidea</taxon>
        <taxon>Orchesellidae</taxon>
        <taxon>Orchesellinae</taxon>
        <taxon>Orchesella</taxon>
    </lineage>
</organism>
<evidence type="ECO:0000313" key="3">
    <source>
        <dbReference type="Proteomes" id="UP000094527"/>
    </source>
</evidence>
<accession>A0A1D2M7Q9</accession>
<dbReference type="AlphaFoldDB" id="A0A1D2M7Q9"/>
<feature type="region of interest" description="Disordered" evidence="1">
    <location>
        <begin position="10"/>
        <end position="39"/>
    </location>
</feature>